<accession>A0A833WI18</accession>
<feature type="chain" id="PRO_5044948270" description="RxLR effector protein" evidence="5">
    <location>
        <begin position="21"/>
        <end position="78"/>
    </location>
</feature>
<keyword evidence="8" id="KW-1185">Reference proteome</keyword>
<dbReference type="Proteomes" id="UP000704712">
    <property type="component" value="Unassembled WGS sequence"/>
</dbReference>
<gene>
    <name evidence="6" type="ORF">GN244_ATG20219</name>
    <name evidence="7" type="ORF">GN958_ATG11143</name>
</gene>
<dbReference type="Proteomes" id="UP000602510">
    <property type="component" value="Unassembled WGS sequence"/>
</dbReference>
<evidence type="ECO:0000256" key="3">
    <source>
        <dbReference type="ARBA" id="ARBA00022525"/>
    </source>
</evidence>
<evidence type="ECO:0000256" key="1">
    <source>
        <dbReference type="ARBA" id="ARBA00004613"/>
    </source>
</evidence>
<keyword evidence="3 5" id="KW-0964">Secreted</keyword>
<dbReference type="Pfam" id="PF16810">
    <property type="entry name" value="RXLR"/>
    <property type="match status" value="1"/>
</dbReference>
<evidence type="ECO:0000256" key="4">
    <source>
        <dbReference type="ARBA" id="ARBA00022729"/>
    </source>
</evidence>
<sequence>MHLSRALLMIAAALLATSNALSNSNAASTSNTALPSDSVQRLLRAHAAYDPAKKLLETYHTAEQNTQGVQEEKPLDGR</sequence>
<protein>
    <recommendedName>
        <fullName evidence="5">RxLR effector protein</fullName>
    </recommendedName>
</protein>
<dbReference type="EMBL" id="JAACNO010001551">
    <property type="protein sequence ID" value="KAF4139658.1"/>
    <property type="molecule type" value="Genomic_DNA"/>
</dbReference>
<evidence type="ECO:0000313" key="7">
    <source>
        <dbReference type="EMBL" id="KAF4139658.1"/>
    </source>
</evidence>
<dbReference type="AlphaFoldDB" id="A0A833WI18"/>
<proteinExistence type="inferred from homology"/>
<comment type="subcellular location">
    <subcellularLocation>
        <location evidence="1 5">Secreted</location>
    </subcellularLocation>
</comment>
<comment type="similarity">
    <text evidence="2 5">Belongs to the RxLR effector family.</text>
</comment>
<feature type="signal peptide" evidence="5">
    <location>
        <begin position="1"/>
        <end position="20"/>
    </location>
</feature>
<evidence type="ECO:0000256" key="2">
    <source>
        <dbReference type="ARBA" id="ARBA00010400"/>
    </source>
</evidence>
<evidence type="ECO:0000313" key="6">
    <source>
        <dbReference type="EMBL" id="KAF4028116.1"/>
    </source>
</evidence>
<dbReference type="EMBL" id="WSZM01001146">
    <property type="protein sequence ID" value="KAF4028116.1"/>
    <property type="molecule type" value="Genomic_DNA"/>
</dbReference>
<keyword evidence="4 5" id="KW-0732">Signal</keyword>
<evidence type="ECO:0000256" key="5">
    <source>
        <dbReference type="RuleBase" id="RU367124"/>
    </source>
</evidence>
<name>A0A833WI18_PHYIN</name>
<dbReference type="InterPro" id="IPR031825">
    <property type="entry name" value="RXLR"/>
</dbReference>
<comment type="caution">
    <text evidence="6">The sequence shown here is derived from an EMBL/GenBank/DDBJ whole genome shotgun (WGS) entry which is preliminary data.</text>
</comment>
<reference evidence="6" key="1">
    <citation type="submission" date="2020-04" db="EMBL/GenBank/DDBJ databases">
        <title>Hybrid Assembly of Korean Phytophthora infestans isolates.</title>
        <authorList>
            <person name="Prokchorchik M."/>
            <person name="Lee Y."/>
            <person name="Seo J."/>
            <person name="Cho J.-H."/>
            <person name="Park Y.-E."/>
            <person name="Jang D.-C."/>
            <person name="Im J.-S."/>
            <person name="Choi J.-G."/>
            <person name="Park H.-J."/>
            <person name="Lee G.-B."/>
            <person name="Lee Y.-G."/>
            <person name="Hong S.-Y."/>
            <person name="Cho K."/>
            <person name="Sohn K.H."/>
        </authorList>
    </citation>
    <scope>NUCLEOTIDE SEQUENCE</scope>
    <source>
        <strain evidence="6">KR_1_A1</strain>
        <strain evidence="7">KR_2_A2</strain>
    </source>
</reference>
<evidence type="ECO:0000313" key="8">
    <source>
        <dbReference type="Proteomes" id="UP000602510"/>
    </source>
</evidence>
<comment type="domain">
    <text evidence="5">The RxLR-dEER motif acts to carry the protein into the host cell cytoplasm through binding to cell surface phosphatidylinositol-3-phosphate.</text>
</comment>
<comment type="function">
    <text evidence="5">Effector that suppresses plant defense responses during pathogen infection.</text>
</comment>
<organism evidence="6 8">
    <name type="scientific">Phytophthora infestans</name>
    <name type="common">Potato late blight agent</name>
    <name type="synonym">Botrytis infestans</name>
    <dbReference type="NCBI Taxonomy" id="4787"/>
    <lineage>
        <taxon>Eukaryota</taxon>
        <taxon>Sar</taxon>
        <taxon>Stramenopiles</taxon>
        <taxon>Oomycota</taxon>
        <taxon>Peronosporomycetes</taxon>
        <taxon>Peronosporales</taxon>
        <taxon>Peronosporaceae</taxon>
        <taxon>Phytophthora</taxon>
    </lineage>
</organism>